<evidence type="ECO:0000313" key="1">
    <source>
        <dbReference type="EMBL" id="PIL32957.1"/>
    </source>
</evidence>
<sequence>MYAPENSLGWDAGGTNCRLCTNVRRGNGCLSERGSRRGAQGYPRGVDQRARDWGGMCWAARTPRVAVGRVGVEGAEGRQGKSPKARLQSHLLAIKNWYEMMWCSGGNWSGERGKGDR</sequence>
<evidence type="ECO:0000313" key="2">
    <source>
        <dbReference type="Proteomes" id="UP000230002"/>
    </source>
</evidence>
<name>A0A2G8SGY2_9APHY</name>
<proteinExistence type="predicted"/>
<dbReference type="Proteomes" id="UP000230002">
    <property type="component" value="Unassembled WGS sequence"/>
</dbReference>
<accession>A0A2G8SGY2</accession>
<organism evidence="1 2">
    <name type="scientific">Ganoderma sinense ZZ0214-1</name>
    <dbReference type="NCBI Taxonomy" id="1077348"/>
    <lineage>
        <taxon>Eukaryota</taxon>
        <taxon>Fungi</taxon>
        <taxon>Dikarya</taxon>
        <taxon>Basidiomycota</taxon>
        <taxon>Agaricomycotina</taxon>
        <taxon>Agaricomycetes</taxon>
        <taxon>Polyporales</taxon>
        <taxon>Polyporaceae</taxon>
        <taxon>Ganoderma</taxon>
    </lineage>
</organism>
<protein>
    <submittedName>
        <fullName evidence="1">Uncharacterized protein</fullName>
    </submittedName>
</protein>
<keyword evidence="2" id="KW-1185">Reference proteome</keyword>
<comment type="caution">
    <text evidence="1">The sequence shown here is derived from an EMBL/GenBank/DDBJ whole genome shotgun (WGS) entry which is preliminary data.</text>
</comment>
<gene>
    <name evidence="1" type="ORF">GSI_05075</name>
</gene>
<dbReference type="AlphaFoldDB" id="A0A2G8SGY2"/>
<reference evidence="1 2" key="1">
    <citation type="journal article" date="2015" name="Sci. Rep.">
        <title>Chromosome-level genome map provides insights into diverse defense mechanisms in the medicinal fungus Ganoderma sinense.</title>
        <authorList>
            <person name="Zhu Y."/>
            <person name="Xu J."/>
            <person name="Sun C."/>
            <person name="Zhou S."/>
            <person name="Xu H."/>
            <person name="Nelson D.R."/>
            <person name="Qian J."/>
            <person name="Song J."/>
            <person name="Luo H."/>
            <person name="Xiang L."/>
            <person name="Li Y."/>
            <person name="Xu Z."/>
            <person name="Ji A."/>
            <person name="Wang L."/>
            <person name="Lu S."/>
            <person name="Hayward A."/>
            <person name="Sun W."/>
            <person name="Li X."/>
            <person name="Schwartz D.C."/>
            <person name="Wang Y."/>
            <person name="Chen S."/>
        </authorList>
    </citation>
    <scope>NUCLEOTIDE SEQUENCE [LARGE SCALE GENOMIC DNA]</scope>
    <source>
        <strain evidence="1 2">ZZ0214-1</strain>
    </source>
</reference>
<dbReference type="EMBL" id="AYKW01000009">
    <property type="protein sequence ID" value="PIL32957.1"/>
    <property type="molecule type" value="Genomic_DNA"/>
</dbReference>